<dbReference type="Pfam" id="PF13597">
    <property type="entry name" value="NRDD"/>
    <property type="match status" value="1"/>
</dbReference>
<gene>
    <name evidence="5" type="ordered locus">Amico_1564</name>
</gene>
<keyword evidence="6" id="KW-1185">Reference proteome</keyword>
<evidence type="ECO:0000313" key="5">
    <source>
        <dbReference type="EMBL" id="ADE57681.1"/>
    </source>
</evidence>
<evidence type="ECO:0000259" key="4">
    <source>
        <dbReference type="PROSITE" id="PS51161"/>
    </source>
</evidence>
<dbReference type="RefSeq" id="WP_013048944.1">
    <property type="nucleotide sequence ID" value="NC_014011.1"/>
</dbReference>
<dbReference type="NCBIfam" id="TIGR02487">
    <property type="entry name" value="NrdD"/>
    <property type="match status" value="1"/>
</dbReference>
<organism evidence="5 6">
    <name type="scientific">Aminobacterium colombiense (strain DSM 12261 / ALA-1)</name>
    <dbReference type="NCBI Taxonomy" id="572547"/>
    <lineage>
        <taxon>Bacteria</taxon>
        <taxon>Thermotogati</taxon>
        <taxon>Synergistota</taxon>
        <taxon>Synergistia</taxon>
        <taxon>Synergistales</taxon>
        <taxon>Aminobacteriaceae</taxon>
        <taxon>Aminobacterium</taxon>
    </lineage>
</organism>
<evidence type="ECO:0000256" key="2">
    <source>
        <dbReference type="ARBA" id="ARBA00022840"/>
    </source>
</evidence>
<accession>D5EGJ9</accession>
<dbReference type="HOGENOM" id="CLU_002707_0_2_0"/>
<dbReference type="Pfam" id="PF03477">
    <property type="entry name" value="ATP-cone"/>
    <property type="match status" value="1"/>
</dbReference>
<proteinExistence type="predicted"/>
<dbReference type="Gene3D" id="3.20.70.20">
    <property type="match status" value="1"/>
</dbReference>
<dbReference type="OrthoDB" id="9804622at2"/>
<keyword evidence="1 3" id="KW-0547">Nucleotide-binding</keyword>
<dbReference type="Proteomes" id="UP000002366">
    <property type="component" value="Chromosome"/>
</dbReference>
<dbReference type="InterPro" id="IPR005144">
    <property type="entry name" value="ATP-cone_dom"/>
</dbReference>
<dbReference type="PROSITE" id="PS51161">
    <property type="entry name" value="ATP_CONE"/>
    <property type="match status" value="1"/>
</dbReference>
<name>D5EGJ9_AMICL</name>
<dbReference type="STRING" id="572547.Amico_1564"/>
<dbReference type="EMBL" id="CP001997">
    <property type="protein sequence ID" value="ADE57681.1"/>
    <property type="molecule type" value="Genomic_DNA"/>
</dbReference>
<dbReference type="KEGG" id="aco:Amico_1564"/>
<evidence type="ECO:0000313" key="6">
    <source>
        <dbReference type="Proteomes" id="UP000002366"/>
    </source>
</evidence>
<reference evidence="5 6" key="1">
    <citation type="journal article" date="2010" name="Stand. Genomic Sci.">
        <title>Complete genome sequence of Aminobacterium colombiense type strain (ALA-1).</title>
        <authorList>
            <person name="Chertkov O."/>
            <person name="Sikorski J."/>
            <person name="Brambilla E."/>
            <person name="Lapidus A."/>
            <person name="Copeland A."/>
            <person name="Glavina Del Rio T."/>
            <person name="Nolan M."/>
            <person name="Lucas S."/>
            <person name="Tice H."/>
            <person name="Cheng J.F."/>
            <person name="Han C."/>
            <person name="Detter J.C."/>
            <person name="Bruce D."/>
            <person name="Tapia R."/>
            <person name="Goodwin L."/>
            <person name="Pitluck S."/>
            <person name="Liolios K."/>
            <person name="Ivanova N."/>
            <person name="Mavromatis K."/>
            <person name="Ovchinnikova G."/>
            <person name="Pati A."/>
            <person name="Chen A."/>
            <person name="Palaniappan K."/>
            <person name="Land M."/>
            <person name="Hauser L."/>
            <person name="Chang Y.J."/>
            <person name="Jeffries C.D."/>
            <person name="Spring S."/>
            <person name="Rohde M."/>
            <person name="Goker M."/>
            <person name="Bristow J."/>
            <person name="Eisen J.A."/>
            <person name="Markowitz V."/>
            <person name="Hugenholtz P."/>
            <person name="Kyrpides N.C."/>
            <person name="Klenk H.P."/>
        </authorList>
    </citation>
    <scope>NUCLEOTIDE SEQUENCE [LARGE SCALE GENOMIC DNA]</scope>
    <source>
        <strain evidence="6">DSM 12261 / ALA-1</strain>
    </source>
</reference>
<dbReference type="GO" id="GO:0031250">
    <property type="term" value="C:anaerobic ribonucleoside-triphosphate reductase complex"/>
    <property type="evidence" value="ECO:0007669"/>
    <property type="project" value="TreeGrafter"/>
</dbReference>
<dbReference type="GO" id="GO:0005524">
    <property type="term" value="F:ATP binding"/>
    <property type="evidence" value="ECO:0007669"/>
    <property type="project" value="UniProtKB-UniRule"/>
</dbReference>
<dbReference type="AlphaFoldDB" id="D5EGJ9"/>
<dbReference type="CDD" id="cd01675">
    <property type="entry name" value="RNR_III"/>
    <property type="match status" value="1"/>
</dbReference>
<keyword evidence="2 3" id="KW-0067">ATP-binding</keyword>
<evidence type="ECO:0000256" key="1">
    <source>
        <dbReference type="ARBA" id="ARBA00022741"/>
    </source>
</evidence>
<feature type="domain" description="ATP-cone" evidence="4">
    <location>
        <begin position="3"/>
        <end position="97"/>
    </location>
</feature>
<dbReference type="InterPro" id="IPR012833">
    <property type="entry name" value="NrdD"/>
</dbReference>
<dbReference type="GO" id="GO:0004748">
    <property type="term" value="F:ribonucleoside-diphosphate reductase activity, thioredoxin disulfide as acceptor"/>
    <property type="evidence" value="ECO:0007669"/>
    <property type="project" value="TreeGrafter"/>
</dbReference>
<dbReference type="NCBIfam" id="NF006126">
    <property type="entry name" value="PRK08270.1"/>
    <property type="match status" value="1"/>
</dbReference>
<dbReference type="eggNOG" id="COG1328">
    <property type="taxonomic scope" value="Bacteria"/>
</dbReference>
<dbReference type="SUPFAM" id="SSF51998">
    <property type="entry name" value="PFL-like glycyl radical enzymes"/>
    <property type="match status" value="1"/>
</dbReference>
<sequence>MIRRIRKRDGHEVPFDESKITTAVMKAAKAVDHQNPMEVGQEITRQIVSLLEIFYKEEGVPTVEQVQDLVEKILIEKGYASIAKAYILYREQHAKMRDTKKLLGSAADMINKYLEKLDWKVNENSNMSYSLQGLNNYIASELTAQYWLQEIYSPRVRERHISGDLHIHDLSNLSVYCCGWDLYDLLVSGFTGVQTKMSSKPAKHFRSLLGQIVNFFYTMQGESAGAQAFSNFDTYLAPFIYYDDLTYRDVKQALQEFIFNLNVPTRVGFQTPFTNITMDLIPPKILEGLPAIVGGKAMNKAYGEFQKEMDMLNRAFAEVMLEGDATGKVFPFPIPTYNITRDFHWDNDVLNTVWDMTARYGIPYFSNFVNSDMSPDDARSMCCRLRLDNRELRKRGGGLFGSNPMTGSIGVVTLNMPRTGYLSKNEDDFIERTFELMDIAKESLEIKRKVLERLTEANLYPYSKFYLRSIKEETGTYWNNHFNTVGINGMNEALLNFMGKTIADPEGMFFATRVMTAMRQRLSDFQEETGNLYNLEATPAEGTSYRFARLDKERYGNSIYAANEENVRQLGADPYYTNSSQLPVGYTDDIFEALELQDKLQTLYTGGTVFHGFLGESMPSGESTKRLVKRIAENFHLPYFTITPTFSVCPIHGYIPGAHEYCPYCDAEKGYMEEVKSL</sequence>
<dbReference type="PANTHER" id="PTHR21075">
    <property type="entry name" value="ANAEROBIC RIBONUCLEOSIDE-TRIPHOSPHATE REDUCTASE"/>
    <property type="match status" value="1"/>
</dbReference>
<evidence type="ECO:0000256" key="3">
    <source>
        <dbReference type="PROSITE-ProRule" id="PRU00492"/>
    </source>
</evidence>
<dbReference type="GO" id="GO:0006260">
    <property type="term" value="P:DNA replication"/>
    <property type="evidence" value="ECO:0007669"/>
    <property type="project" value="InterPro"/>
</dbReference>
<protein>
    <submittedName>
        <fullName evidence="5">Anaerobic ribonucleoside-triphosphate reductase</fullName>
    </submittedName>
</protein>
<dbReference type="PANTHER" id="PTHR21075:SF0">
    <property type="entry name" value="ANAEROBIC RIBONUCLEOSIDE-TRIPHOSPHATE REDUCTASE"/>
    <property type="match status" value="1"/>
</dbReference>
<dbReference type="GO" id="GO:0008998">
    <property type="term" value="F:ribonucleoside-triphosphate reductase (thioredoxin) activity"/>
    <property type="evidence" value="ECO:0007669"/>
    <property type="project" value="InterPro"/>
</dbReference>
<dbReference type="GO" id="GO:0009265">
    <property type="term" value="P:2'-deoxyribonucleotide biosynthetic process"/>
    <property type="evidence" value="ECO:0007669"/>
    <property type="project" value="TreeGrafter"/>
</dbReference>